<dbReference type="AlphaFoldDB" id="A0A1X9YVU9"/>
<keyword evidence="12 19" id="KW-0472">Membrane</keyword>
<evidence type="ECO:0000256" key="2">
    <source>
        <dbReference type="ARBA" id="ARBA00005967"/>
    </source>
</evidence>
<name>A0A1X9YVU9_9BACT</name>
<evidence type="ECO:0000256" key="19">
    <source>
        <dbReference type="SAM" id="Phobius"/>
    </source>
</evidence>
<keyword evidence="10 19" id="KW-1133">Transmembrane helix</keyword>
<feature type="active site" description="Proton acceptor" evidence="15">
    <location>
        <position position="67"/>
    </location>
</feature>
<evidence type="ECO:0000256" key="6">
    <source>
        <dbReference type="ARBA" id="ARBA00022692"/>
    </source>
</evidence>
<evidence type="ECO:0000313" key="20">
    <source>
        <dbReference type="EMBL" id="ARS37025.1"/>
    </source>
</evidence>
<comment type="similarity">
    <text evidence="2">Belongs to the bacterial diacylglycerol kinase family.</text>
</comment>
<evidence type="ECO:0000256" key="18">
    <source>
        <dbReference type="PIRSR" id="PIRSR600829-4"/>
    </source>
</evidence>
<organism evidence="20 21">
    <name type="scientific">Pontibacter actiniarum</name>
    <dbReference type="NCBI Taxonomy" id="323450"/>
    <lineage>
        <taxon>Bacteria</taxon>
        <taxon>Pseudomonadati</taxon>
        <taxon>Bacteroidota</taxon>
        <taxon>Cytophagia</taxon>
        <taxon>Cytophagales</taxon>
        <taxon>Hymenobacteraceae</taxon>
        <taxon>Pontibacter</taxon>
    </lineage>
</organism>
<evidence type="ECO:0000256" key="5">
    <source>
        <dbReference type="ARBA" id="ARBA00022679"/>
    </source>
</evidence>
<feature type="binding site" evidence="16">
    <location>
        <position position="67"/>
    </location>
    <ligand>
        <name>substrate</name>
    </ligand>
</feature>
<evidence type="ECO:0000256" key="16">
    <source>
        <dbReference type="PIRSR" id="PIRSR600829-2"/>
    </source>
</evidence>
<accession>A0A1X9YVU9</accession>
<dbReference type="GO" id="GO:0005524">
    <property type="term" value="F:ATP binding"/>
    <property type="evidence" value="ECO:0007669"/>
    <property type="project" value="UniProtKB-KW"/>
</dbReference>
<evidence type="ECO:0000256" key="13">
    <source>
        <dbReference type="ARBA" id="ARBA00023209"/>
    </source>
</evidence>
<feature type="binding site" evidence="17">
    <location>
        <position position="74"/>
    </location>
    <ligand>
        <name>ATP</name>
        <dbReference type="ChEBI" id="CHEBI:30616"/>
    </ligand>
</feature>
<dbReference type="InterPro" id="IPR033717">
    <property type="entry name" value="UDPK"/>
</dbReference>
<feature type="binding site" evidence="17">
    <location>
        <begin position="83"/>
        <end position="85"/>
    </location>
    <ligand>
        <name>ATP</name>
        <dbReference type="ChEBI" id="CHEBI:30616"/>
    </ligand>
</feature>
<dbReference type="InterPro" id="IPR000829">
    <property type="entry name" value="DAGK"/>
</dbReference>
<keyword evidence="14" id="KW-1208">Phospholipid metabolism</keyword>
<evidence type="ECO:0000256" key="9">
    <source>
        <dbReference type="ARBA" id="ARBA00022840"/>
    </source>
</evidence>
<evidence type="ECO:0000256" key="3">
    <source>
        <dbReference type="ARBA" id="ARBA00022475"/>
    </source>
</evidence>
<keyword evidence="18" id="KW-0479">Metal-binding</keyword>
<dbReference type="EMBL" id="CP021235">
    <property type="protein sequence ID" value="ARS37025.1"/>
    <property type="molecule type" value="Genomic_DNA"/>
</dbReference>
<evidence type="ECO:0000256" key="12">
    <source>
        <dbReference type="ARBA" id="ARBA00023136"/>
    </source>
</evidence>
<feature type="binding site" evidence="17">
    <location>
        <position position="26"/>
    </location>
    <ligand>
        <name>ATP</name>
        <dbReference type="ChEBI" id="CHEBI:30616"/>
    </ligand>
</feature>
<feature type="binding site" evidence="17">
    <location>
        <begin position="92"/>
        <end position="93"/>
    </location>
    <ligand>
        <name>ATP</name>
        <dbReference type="ChEBI" id="CHEBI:30616"/>
    </ligand>
</feature>
<dbReference type="InterPro" id="IPR036945">
    <property type="entry name" value="DAGK_sf"/>
</dbReference>
<dbReference type="GO" id="GO:0008654">
    <property type="term" value="P:phospholipid biosynthetic process"/>
    <property type="evidence" value="ECO:0007669"/>
    <property type="project" value="UniProtKB-KW"/>
</dbReference>
<keyword evidence="18" id="KW-0460">Magnesium</keyword>
<evidence type="ECO:0000256" key="1">
    <source>
        <dbReference type="ARBA" id="ARBA00004651"/>
    </source>
</evidence>
<comment type="subcellular location">
    <subcellularLocation>
        <location evidence="1">Cell membrane</location>
        <topology evidence="1">Multi-pass membrane protein</topology>
    </subcellularLocation>
</comment>
<dbReference type="GO" id="GO:0016301">
    <property type="term" value="F:kinase activity"/>
    <property type="evidence" value="ECO:0007669"/>
    <property type="project" value="UniProtKB-KW"/>
</dbReference>
<dbReference type="Gene3D" id="1.10.287.3610">
    <property type="match status" value="1"/>
</dbReference>
<dbReference type="STRING" id="709015.GCA_000472485_03472"/>
<keyword evidence="5" id="KW-0808">Transferase</keyword>
<dbReference type="PANTHER" id="PTHR34299:SF1">
    <property type="entry name" value="DIACYLGLYCEROL KINASE"/>
    <property type="match status" value="1"/>
</dbReference>
<comment type="cofactor">
    <cofactor evidence="18">
        <name>Mg(2+)</name>
        <dbReference type="ChEBI" id="CHEBI:18420"/>
    </cofactor>
    <text evidence="18">Mn(2+), Zn(2+), Cd(2+) and Co(2+) support activity to lesser extents.</text>
</comment>
<evidence type="ECO:0000256" key="15">
    <source>
        <dbReference type="PIRSR" id="PIRSR600829-1"/>
    </source>
</evidence>
<evidence type="ECO:0000256" key="8">
    <source>
        <dbReference type="ARBA" id="ARBA00022777"/>
    </source>
</evidence>
<dbReference type="GO" id="GO:0046872">
    <property type="term" value="F:metal ion binding"/>
    <property type="evidence" value="ECO:0007669"/>
    <property type="project" value="UniProtKB-KW"/>
</dbReference>
<keyword evidence="13" id="KW-0594">Phospholipid biosynthesis</keyword>
<keyword evidence="3" id="KW-1003">Cell membrane</keyword>
<keyword evidence="7 17" id="KW-0547">Nucleotide-binding</keyword>
<keyword evidence="4" id="KW-0444">Lipid biosynthesis</keyword>
<keyword evidence="8 20" id="KW-0418">Kinase</keyword>
<gene>
    <name evidence="20" type="ORF">CA264_17205</name>
</gene>
<evidence type="ECO:0000256" key="10">
    <source>
        <dbReference type="ARBA" id="ARBA00022989"/>
    </source>
</evidence>
<sequence>MRTYFKKRYNSFKFAFQGLVSAVRSEPHMRLHLLSAVGVAAAGFAFGITKTEWCLVVGCIGLVVTAEVLNTAIETVVNLVSPEFHPLAGRAKDLAAAAVLIAAIAAAIVGLIVFLPYVLSFAELYFGAETTV</sequence>
<dbReference type="Proteomes" id="UP000266292">
    <property type="component" value="Chromosome"/>
</dbReference>
<evidence type="ECO:0000256" key="7">
    <source>
        <dbReference type="ARBA" id="ARBA00022741"/>
    </source>
</evidence>
<feature type="binding site" evidence="18">
    <location>
        <position position="74"/>
    </location>
    <ligand>
        <name>a divalent metal cation</name>
        <dbReference type="ChEBI" id="CHEBI:60240"/>
    </ligand>
</feature>
<keyword evidence="6 19" id="KW-0812">Transmembrane</keyword>
<feature type="transmembrane region" description="Helical" evidence="19">
    <location>
        <begin position="94"/>
        <end position="119"/>
    </location>
</feature>
<dbReference type="OrthoDB" id="1493837at2"/>
<dbReference type="CDD" id="cd14265">
    <property type="entry name" value="UDPK_IM_like"/>
    <property type="match status" value="1"/>
</dbReference>
<keyword evidence="11" id="KW-0443">Lipid metabolism</keyword>
<evidence type="ECO:0000313" key="21">
    <source>
        <dbReference type="Proteomes" id="UP000266292"/>
    </source>
</evidence>
<proteinExistence type="inferred from homology"/>
<evidence type="ECO:0000256" key="4">
    <source>
        <dbReference type="ARBA" id="ARBA00022516"/>
    </source>
</evidence>
<protein>
    <submittedName>
        <fullName evidence="20">Diacylglycerol kinase</fullName>
    </submittedName>
</protein>
<feature type="binding site" evidence="18">
    <location>
        <position position="26"/>
    </location>
    <ligand>
        <name>a divalent metal cation</name>
        <dbReference type="ChEBI" id="CHEBI:60240"/>
    </ligand>
</feature>
<evidence type="ECO:0000256" key="11">
    <source>
        <dbReference type="ARBA" id="ARBA00023098"/>
    </source>
</evidence>
<dbReference type="KEGG" id="pact:CA264_17205"/>
<dbReference type="Pfam" id="PF01219">
    <property type="entry name" value="DAGK_prokar"/>
    <property type="match status" value="1"/>
</dbReference>
<evidence type="ECO:0000256" key="17">
    <source>
        <dbReference type="PIRSR" id="PIRSR600829-3"/>
    </source>
</evidence>
<dbReference type="RefSeq" id="WP_025608642.1">
    <property type="nucleotide sequence ID" value="NZ_CP021235.1"/>
</dbReference>
<keyword evidence="9 17" id="KW-0067">ATP-binding</keyword>
<keyword evidence="21" id="KW-1185">Reference proteome</keyword>
<dbReference type="GO" id="GO:0005886">
    <property type="term" value="C:plasma membrane"/>
    <property type="evidence" value="ECO:0007669"/>
    <property type="project" value="UniProtKB-SubCell"/>
</dbReference>
<evidence type="ECO:0000256" key="14">
    <source>
        <dbReference type="ARBA" id="ARBA00023264"/>
    </source>
</evidence>
<reference evidence="21" key="1">
    <citation type="submission" date="2017-05" db="EMBL/GenBank/DDBJ databases">
        <authorList>
            <person name="Ray J."/>
            <person name="Price M."/>
            <person name="Deutschbauer A."/>
        </authorList>
    </citation>
    <scope>NUCLEOTIDE SEQUENCE [LARGE SCALE GENOMIC DNA]</scope>
    <source>
        <strain evidence="21">DSM 19842</strain>
    </source>
</reference>
<dbReference type="PANTHER" id="PTHR34299">
    <property type="entry name" value="DIACYLGLYCEROL KINASE"/>
    <property type="match status" value="1"/>
</dbReference>